<keyword evidence="1" id="KW-1133">Transmembrane helix</keyword>
<dbReference type="InterPro" id="IPR045339">
    <property type="entry name" value="DUF6534"/>
</dbReference>
<dbReference type="Proteomes" id="UP000053593">
    <property type="component" value="Unassembled WGS sequence"/>
</dbReference>
<keyword evidence="4" id="KW-1185">Reference proteome</keyword>
<evidence type="ECO:0000313" key="3">
    <source>
        <dbReference type="EMBL" id="KIK58929.1"/>
    </source>
</evidence>
<dbReference type="EMBL" id="KN834782">
    <property type="protein sequence ID" value="KIK58929.1"/>
    <property type="molecule type" value="Genomic_DNA"/>
</dbReference>
<feature type="transmembrane region" description="Helical" evidence="1">
    <location>
        <begin position="53"/>
        <end position="70"/>
    </location>
</feature>
<accession>A0A0D0C8Y4</accession>
<keyword evidence="1" id="KW-0472">Membrane</keyword>
<evidence type="ECO:0000313" key="4">
    <source>
        <dbReference type="Proteomes" id="UP000053593"/>
    </source>
</evidence>
<feature type="domain" description="DUF6534" evidence="2">
    <location>
        <begin position="196"/>
        <end position="283"/>
    </location>
</feature>
<name>A0A0D0C8Y4_9AGAR</name>
<dbReference type="PANTHER" id="PTHR40465">
    <property type="entry name" value="CHROMOSOME 1, WHOLE GENOME SHOTGUN SEQUENCE"/>
    <property type="match status" value="1"/>
</dbReference>
<feature type="transmembrane region" description="Helical" evidence="1">
    <location>
        <begin position="258"/>
        <end position="278"/>
    </location>
</feature>
<protein>
    <recommendedName>
        <fullName evidence="2">DUF6534 domain-containing protein</fullName>
    </recommendedName>
</protein>
<dbReference type="PANTHER" id="PTHR40465:SF1">
    <property type="entry name" value="DUF6534 DOMAIN-CONTAINING PROTEIN"/>
    <property type="match status" value="1"/>
</dbReference>
<dbReference type="Pfam" id="PF20152">
    <property type="entry name" value="DUF6534"/>
    <property type="match status" value="1"/>
</dbReference>
<proteinExistence type="predicted"/>
<dbReference type="OrthoDB" id="2864380at2759"/>
<feature type="transmembrane region" description="Helical" evidence="1">
    <location>
        <begin position="24"/>
        <end position="46"/>
    </location>
</feature>
<feature type="transmembrane region" description="Helical" evidence="1">
    <location>
        <begin position="117"/>
        <end position="137"/>
    </location>
</feature>
<sequence length="344" mass="38070">MSQSKDPLSAFPLGVDVSAEFDGIFYGNIISAVLFGITIVQAWLYVNNNRDKWWMRCFVAFLMYAIRIVTSRTTVDLNGSCSMLDLTSTFLGAQILHHYFVANFGNLLNMTLVSKPVVITDVVTVVVVFCVQSFFVSRVWLLGNFHWTIPAFSAAMAVAAMVSGLAGVAQMFTEISVTEFEMADLKLKVGLEAGFAAVADILATAALSWSFYQSRTGIQRTDTLLQKLLQYTVTRGLFVTVAQTTFLIMWLVQTDRLWWTPFYFNLTKIYVITMVAMLNSRESLRATAGTVVTSSDMRFAARSGLSQSQTQQSGNAFTLDKPGSIVESDSVNSQNKAVFIGHKD</sequence>
<organism evidence="3 4">
    <name type="scientific">Collybiopsis luxurians FD-317 M1</name>
    <dbReference type="NCBI Taxonomy" id="944289"/>
    <lineage>
        <taxon>Eukaryota</taxon>
        <taxon>Fungi</taxon>
        <taxon>Dikarya</taxon>
        <taxon>Basidiomycota</taxon>
        <taxon>Agaricomycotina</taxon>
        <taxon>Agaricomycetes</taxon>
        <taxon>Agaricomycetidae</taxon>
        <taxon>Agaricales</taxon>
        <taxon>Marasmiineae</taxon>
        <taxon>Omphalotaceae</taxon>
        <taxon>Collybiopsis</taxon>
        <taxon>Collybiopsis luxurians</taxon>
    </lineage>
</organism>
<keyword evidence="1" id="KW-0812">Transmembrane</keyword>
<evidence type="ECO:0000256" key="1">
    <source>
        <dbReference type="SAM" id="Phobius"/>
    </source>
</evidence>
<feature type="transmembrane region" description="Helical" evidence="1">
    <location>
        <begin position="233"/>
        <end position="252"/>
    </location>
</feature>
<evidence type="ECO:0000259" key="2">
    <source>
        <dbReference type="Pfam" id="PF20152"/>
    </source>
</evidence>
<dbReference type="HOGENOM" id="CLU_046025_1_0_1"/>
<dbReference type="AlphaFoldDB" id="A0A0D0C8Y4"/>
<feature type="transmembrane region" description="Helical" evidence="1">
    <location>
        <begin position="149"/>
        <end position="173"/>
    </location>
</feature>
<gene>
    <name evidence="3" type="ORF">GYMLUDRAFT_262265</name>
</gene>
<reference evidence="3 4" key="1">
    <citation type="submission" date="2014-04" db="EMBL/GenBank/DDBJ databases">
        <title>Evolutionary Origins and Diversification of the Mycorrhizal Mutualists.</title>
        <authorList>
            <consortium name="DOE Joint Genome Institute"/>
            <consortium name="Mycorrhizal Genomics Consortium"/>
            <person name="Kohler A."/>
            <person name="Kuo A."/>
            <person name="Nagy L.G."/>
            <person name="Floudas D."/>
            <person name="Copeland A."/>
            <person name="Barry K.W."/>
            <person name="Cichocki N."/>
            <person name="Veneault-Fourrey C."/>
            <person name="LaButti K."/>
            <person name="Lindquist E.A."/>
            <person name="Lipzen A."/>
            <person name="Lundell T."/>
            <person name="Morin E."/>
            <person name="Murat C."/>
            <person name="Riley R."/>
            <person name="Ohm R."/>
            <person name="Sun H."/>
            <person name="Tunlid A."/>
            <person name="Henrissat B."/>
            <person name="Grigoriev I.V."/>
            <person name="Hibbett D.S."/>
            <person name="Martin F."/>
        </authorList>
    </citation>
    <scope>NUCLEOTIDE SEQUENCE [LARGE SCALE GENOMIC DNA]</scope>
    <source>
        <strain evidence="3 4">FD-317 M1</strain>
    </source>
</reference>
<feature type="transmembrane region" description="Helical" evidence="1">
    <location>
        <begin position="193"/>
        <end position="212"/>
    </location>
</feature>